<feature type="domain" description="ABC transmembrane type-1" evidence="11">
    <location>
        <begin position="33"/>
        <end position="318"/>
    </location>
</feature>
<dbReference type="GO" id="GO:0005886">
    <property type="term" value="C:plasma membrane"/>
    <property type="evidence" value="ECO:0007669"/>
    <property type="project" value="UniProtKB-SubCell"/>
</dbReference>
<dbReference type="CDD" id="cd18540">
    <property type="entry name" value="ABC_6TM_exporter_like"/>
    <property type="match status" value="1"/>
</dbReference>
<evidence type="ECO:0000256" key="5">
    <source>
        <dbReference type="ARBA" id="ARBA00022741"/>
    </source>
</evidence>
<dbReference type="EMBL" id="LR215048">
    <property type="protein sequence ID" value="VEU81045.1"/>
    <property type="molecule type" value="Genomic_DNA"/>
</dbReference>
<evidence type="ECO:0000256" key="2">
    <source>
        <dbReference type="ARBA" id="ARBA00005417"/>
    </source>
</evidence>
<dbReference type="CDD" id="cd03254">
    <property type="entry name" value="ABCC_Glucan_exporter_like"/>
    <property type="match status" value="1"/>
</dbReference>
<accession>A0A449BF45</accession>
<dbReference type="AlphaFoldDB" id="A0A449BF45"/>
<dbReference type="InterPro" id="IPR003593">
    <property type="entry name" value="AAA+_ATPase"/>
</dbReference>
<dbReference type="EC" id="3.6.3.-" evidence="12"/>
<dbReference type="InterPro" id="IPR027417">
    <property type="entry name" value="P-loop_NTPase"/>
</dbReference>
<keyword evidence="8 9" id="KW-0472">Membrane</keyword>
<dbReference type="InterPro" id="IPR003439">
    <property type="entry name" value="ABC_transporter-like_ATP-bd"/>
</dbReference>
<dbReference type="InterPro" id="IPR017871">
    <property type="entry name" value="ABC_transporter-like_CS"/>
</dbReference>
<evidence type="ECO:0000259" key="11">
    <source>
        <dbReference type="PROSITE" id="PS50929"/>
    </source>
</evidence>
<dbReference type="FunFam" id="3.40.50.300:FF:000287">
    <property type="entry name" value="Multidrug ABC transporter ATP-binding protein"/>
    <property type="match status" value="1"/>
</dbReference>
<feature type="transmembrane region" description="Helical" evidence="9">
    <location>
        <begin position="32"/>
        <end position="52"/>
    </location>
</feature>
<reference evidence="12 13" key="1">
    <citation type="submission" date="2019-01" db="EMBL/GenBank/DDBJ databases">
        <authorList>
            <consortium name="Pathogen Informatics"/>
        </authorList>
    </citation>
    <scope>NUCLEOTIDE SEQUENCE [LARGE SCALE GENOMIC DNA]</scope>
    <source>
        <strain evidence="12 13">NCTC10138</strain>
    </source>
</reference>
<name>A0A449BF45_HAPAX</name>
<dbReference type="GO" id="GO:0016887">
    <property type="term" value="F:ATP hydrolysis activity"/>
    <property type="evidence" value="ECO:0007669"/>
    <property type="project" value="InterPro"/>
</dbReference>
<evidence type="ECO:0000256" key="3">
    <source>
        <dbReference type="ARBA" id="ARBA00022448"/>
    </source>
</evidence>
<dbReference type="RefSeq" id="WP_026389962.1">
    <property type="nucleotide sequence ID" value="NZ_LR215048.1"/>
</dbReference>
<dbReference type="GO" id="GO:0015421">
    <property type="term" value="F:ABC-type oligopeptide transporter activity"/>
    <property type="evidence" value="ECO:0007669"/>
    <property type="project" value="TreeGrafter"/>
</dbReference>
<feature type="domain" description="ABC transporter" evidence="10">
    <location>
        <begin position="364"/>
        <end position="598"/>
    </location>
</feature>
<keyword evidence="3" id="KW-0813">Transport</keyword>
<dbReference type="Pfam" id="PF00005">
    <property type="entry name" value="ABC_tran"/>
    <property type="match status" value="1"/>
</dbReference>
<gene>
    <name evidence="12" type="primary">mldB1_16</name>
    <name evidence="12" type="ORF">NCTC10138_01436</name>
</gene>
<dbReference type="STRING" id="1278311.GCA_000428705_00127"/>
<dbReference type="KEGG" id="aaxa:NCTC10138_01436"/>
<evidence type="ECO:0000313" key="13">
    <source>
        <dbReference type="Proteomes" id="UP000289841"/>
    </source>
</evidence>
<keyword evidence="7 9" id="KW-1133">Transmembrane helix</keyword>
<dbReference type="PROSITE" id="PS50893">
    <property type="entry name" value="ABC_TRANSPORTER_2"/>
    <property type="match status" value="1"/>
</dbReference>
<dbReference type="PROSITE" id="PS50929">
    <property type="entry name" value="ABC_TM1F"/>
    <property type="match status" value="1"/>
</dbReference>
<protein>
    <submittedName>
        <fullName evidence="12">ABC-type multidrug/protein/lipid transport system ATPase component</fullName>
        <ecNumber evidence="12">3.6.3.-</ecNumber>
    </submittedName>
</protein>
<dbReference type="InterPro" id="IPR039421">
    <property type="entry name" value="Type_1_exporter"/>
</dbReference>
<dbReference type="OrthoDB" id="9763744at2"/>
<feature type="transmembrane region" description="Helical" evidence="9">
    <location>
        <begin position="72"/>
        <end position="91"/>
    </location>
</feature>
<dbReference type="SUPFAM" id="SSF52540">
    <property type="entry name" value="P-loop containing nucleoside triphosphate hydrolases"/>
    <property type="match status" value="1"/>
</dbReference>
<feature type="transmembrane region" description="Helical" evidence="9">
    <location>
        <begin position="249"/>
        <end position="273"/>
    </location>
</feature>
<keyword evidence="12" id="KW-0378">Hydrolase</keyword>
<dbReference type="PROSITE" id="PS00211">
    <property type="entry name" value="ABC_TRANSPORTER_1"/>
    <property type="match status" value="1"/>
</dbReference>
<keyword evidence="13" id="KW-1185">Reference proteome</keyword>
<dbReference type="Gene3D" id="3.40.50.300">
    <property type="entry name" value="P-loop containing nucleotide triphosphate hydrolases"/>
    <property type="match status" value="1"/>
</dbReference>
<dbReference type="Gene3D" id="1.20.1560.10">
    <property type="entry name" value="ABC transporter type 1, transmembrane domain"/>
    <property type="match status" value="1"/>
</dbReference>
<dbReference type="GO" id="GO:0005524">
    <property type="term" value="F:ATP binding"/>
    <property type="evidence" value="ECO:0007669"/>
    <property type="project" value="UniProtKB-KW"/>
</dbReference>
<proteinExistence type="inferred from homology"/>
<feature type="transmembrane region" description="Helical" evidence="9">
    <location>
        <begin position="140"/>
        <end position="166"/>
    </location>
</feature>
<dbReference type="Pfam" id="PF00664">
    <property type="entry name" value="ABC_membrane"/>
    <property type="match status" value="1"/>
</dbReference>
<evidence type="ECO:0000256" key="8">
    <source>
        <dbReference type="ARBA" id="ARBA00023136"/>
    </source>
</evidence>
<comment type="subcellular location">
    <subcellularLocation>
        <location evidence="1">Cell membrane</location>
        <topology evidence="1">Multi-pass membrane protein</topology>
    </subcellularLocation>
</comment>
<keyword evidence="4 9" id="KW-0812">Transmembrane</keyword>
<dbReference type="SMART" id="SM00382">
    <property type="entry name" value="AAA"/>
    <property type="match status" value="1"/>
</dbReference>
<keyword evidence="5" id="KW-0547">Nucleotide-binding</keyword>
<evidence type="ECO:0000256" key="1">
    <source>
        <dbReference type="ARBA" id="ARBA00004651"/>
    </source>
</evidence>
<dbReference type="InterPro" id="IPR011527">
    <property type="entry name" value="ABC1_TM_dom"/>
</dbReference>
<evidence type="ECO:0000256" key="4">
    <source>
        <dbReference type="ARBA" id="ARBA00022692"/>
    </source>
</evidence>
<comment type="similarity">
    <text evidence="2">Belongs to the ABC transporter superfamily.</text>
</comment>
<feature type="transmembrane region" description="Helical" evidence="9">
    <location>
        <begin position="172"/>
        <end position="190"/>
    </location>
</feature>
<evidence type="ECO:0000256" key="9">
    <source>
        <dbReference type="SAM" id="Phobius"/>
    </source>
</evidence>
<dbReference type="PANTHER" id="PTHR43394:SF1">
    <property type="entry name" value="ATP-BINDING CASSETTE SUB-FAMILY B MEMBER 10, MITOCHONDRIAL"/>
    <property type="match status" value="1"/>
</dbReference>
<keyword evidence="6" id="KW-0067">ATP-binding</keyword>
<evidence type="ECO:0000313" key="12">
    <source>
        <dbReference type="EMBL" id="VEU81045.1"/>
    </source>
</evidence>
<dbReference type="SUPFAM" id="SSF90123">
    <property type="entry name" value="ABC transporter transmembrane region"/>
    <property type="match status" value="1"/>
</dbReference>
<evidence type="ECO:0000256" key="7">
    <source>
        <dbReference type="ARBA" id="ARBA00022989"/>
    </source>
</evidence>
<evidence type="ECO:0000259" key="10">
    <source>
        <dbReference type="PROSITE" id="PS50893"/>
    </source>
</evidence>
<dbReference type="Proteomes" id="UP000289841">
    <property type="component" value="Chromosome"/>
</dbReference>
<organism evidence="12 13">
    <name type="scientific">Haploplasma axanthum</name>
    <name type="common">Acholeplasma axanthum</name>
    <dbReference type="NCBI Taxonomy" id="29552"/>
    <lineage>
        <taxon>Bacteria</taxon>
        <taxon>Bacillati</taxon>
        <taxon>Mycoplasmatota</taxon>
        <taxon>Mollicutes</taxon>
        <taxon>Acholeplasmatales</taxon>
        <taxon>Acholeplasmataceae</taxon>
        <taxon>Haploplasma</taxon>
    </lineage>
</organism>
<dbReference type="InterPro" id="IPR036640">
    <property type="entry name" value="ABC1_TM_sf"/>
</dbReference>
<dbReference type="PANTHER" id="PTHR43394">
    <property type="entry name" value="ATP-DEPENDENT PERMEASE MDL1, MITOCHONDRIAL"/>
    <property type="match status" value="1"/>
</dbReference>
<evidence type="ECO:0000256" key="6">
    <source>
        <dbReference type="ARBA" id="ARBA00022840"/>
    </source>
</evidence>
<sequence length="612" mass="69567">MQNYKEDDSVKKISFSVWKRLLMIIKDLKGKIIVLILFAVTLAGLETVINVINKYAIDKFVENQDFTTLTPFIILNVLIAIAFGLLVWAFIKQGSIIEAHVNYNLRREAFENLQRLSFSYFDVTPQGWIMARMTSDSRRLANIISWTLLDFFWSALFMIFTLVVLFTYSWKLGLIVFASVPIMFLIAFLFRKSILNSHRESRKHNSQATAKYSEAFLGAKTTKSLVIEDQNLFEFEQVTNDLKRSSIRAISISAIFSSVLLFATYITLAIVMYQGSIDVLDNLNTTFTLGTMFLFIRATTSFFDPIMMLTSILTNVQQAQASAERIVELIETKPQIIDKEEVIQKYGDILDDKKEQFEPIDGNVEYKDITFYYKDDEKILDNFNLKIKAGSSVALVGHTGSGKTTLVNLLSRFYEPVSGEVLIDGIDYRERSIHWLHSQLGYVLQSPHLFSTTVKDNIKYGKLNATDEEMINAAKVVGAHEFIMNLDKGYDTEVGEGGNLLSLGQKQLISFARAIIANPRILILDEATSSIDSEAERVLQDATKKLLKGRTSIIVAHRLSTIVDSDLIVMLEMGKILEIGTHQELLNKRGAYFELYKNQFMQEKENSLIENV</sequence>